<keyword evidence="3 5" id="KW-0863">Zinc-finger</keyword>
<feature type="domain" description="C2H2-type" evidence="7">
    <location>
        <begin position="200"/>
        <end position="228"/>
    </location>
</feature>
<dbReference type="InParanoid" id="B4NIM4"/>
<dbReference type="SUPFAM" id="SSF57667">
    <property type="entry name" value="beta-beta-alpha zinc fingers"/>
    <property type="match status" value="2"/>
</dbReference>
<feature type="binding site" evidence="6">
    <location>
        <position position="16"/>
    </location>
    <ligand>
        <name>Zn(2+)</name>
        <dbReference type="ChEBI" id="CHEBI:29105"/>
    </ligand>
</feature>
<dbReference type="GO" id="GO:0043565">
    <property type="term" value="F:sequence-specific DNA binding"/>
    <property type="evidence" value="ECO:0007669"/>
    <property type="project" value="TreeGrafter"/>
</dbReference>
<dbReference type="PANTHER" id="PTHR24408:SF58">
    <property type="entry name" value="TRANSCRIPTION FACTOR (TFIIIA), PUTATIVE (AFU_ORTHOLOGUE AFUA_1G05150)-RELATED"/>
    <property type="match status" value="1"/>
</dbReference>
<dbReference type="GO" id="GO:0000981">
    <property type="term" value="F:DNA-binding transcription factor activity, RNA polymerase II-specific"/>
    <property type="evidence" value="ECO:0007669"/>
    <property type="project" value="TreeGrafter"/>
</dbReference>
<dbReference type="PROSITE" id="PS50157">
    <property type="entry name" value="ZINC_FINGER_C2H2_2"/>
    <property type="match status" value="3"/>
</dbReference>
<dbReference type="Gene3D" id="3.30.160.60">
    <property type="entry name" value="Classic Zinc Finger"/>
    <property type="match status" value="1"/>
</dbReference>
<feature type="domain" description="ZAD" evidence="8">
    <location>
        <begin position="14"/>
        <end position="98"/>
    </location>
</feature>
<evidence type="ECO:0000256" key="5">
    <source>
        <dbReference type="PROSITE-ProRule" id="PRU00042"/>
    </source>
</evidence>
<dbReference type="GO" id="GO:0008270">
    <property type="term" value="F:zinc ion binding"/>
    <property type="evidence" value="ECO:0007669"/>
    <property type="project" value="UniProtKB-UniRule"/>
</dbReference>
<dbReference type="Pfam" id="PF07776">
    <property type="entry name" value="zf-AD"/>
    <property type="match status" value="1"/>
</dbReference>
<keyword evidence="4 6" id="KW-0862">Zinc</keyword>
<dbReference type="EMBL" id="CH964272">
    <property type="protein sequence ID" value="EDW83738.1"/>
    <property type="molecule type" value="Genomic_DNA"/>
</dbReference>
<accession>B4NIM4</accession>
<dbReference type="Proteomes" id="UP000007798">
    <property type="component" value="Unassembled WGS sequence"/>
</dbReference>
<dbReference type="PROSITE" id="PS00028">
    <property type="entry name" value="ZINC_FINGER_C2H2_1"/>
    <property type="match status" value="3"/>
</dbReference>
<dbReference type="InterPro" id="IPR012934">
    <property type="entry name" value="Znf_AD"/>
</dbReference>
<dbReference type="InterPro" id="IPR036236">
    <property type="entry name" value="Znf_C2H2_sf"/>
</dbReference>
<dbReference type="Pfam" id="PF00096">
    <property type="entry name" value="zf-C2H2"/>
    <property type="match status" value="1"/>
</dbReference>
<evidence type="ECO:0000256" key="4">
    <source>
        <dbReference type="ARBA" id="ARBA00022833"/>
    </source>
</evidence>
<protein>
    <recommendedName>
        <fullName evidence="11">C2H2-type domain-containing protein</fullName>
    </recommendedName>
</protein>
<evidence type="ECO:0000313" key="9">
    <source>
        <dbReference type="EMBL" id="EDW83738.1"/>
    </source>
</evidence>
<dbReference type="FunCoup" id="B4NIM4">
    <property type="interactions" value="346"/>
</dbReference>
<dbReference type="InterPro" id="IPR013087">
    <property type="entry name" value="Znf_C2H2_type"/>
</dbReference>
<feature type="domain" description="C2H2-type" evidence="7">
    <location>
        <begin position="292"/>
        <end position="321"/>
    </location>
</feature>
<evidence type="ECO:0000259" key="7">
    <source>
        <dbReference type="PROSITE" id="PS50157"/>
    </source>
</evidence>
<reference evidence="9 10" key="1">
    <citation type="journal article" date="2007" name="Nature">
        <title>Evolution of genes and genomes on the Drosophila phylogeny.</title>
        <authorList>
            <consortium name="Drosophila 12 Genomes Consortium"/>
            <person name="Clark A.G."/>
            <person name="Eisen M.B."/>
            <person name="Smith D.R."/>
            <person name="Bergman C.M."/>
            <person name="Oliver B."/>
            <person name="Markow T.A."/>
            <person name="Kaufman T.C."/>
            <person name="Kellis M."/>
            <person name="Gelbart W."/>
            <person name="Iyer V.N."/>
            <person name="Pollard D.A."/>
            <person name="Sackton T.B."/>
            <person name="Larracuente A.M."/>
            <person name="Singh N.D."/>
            <person name="Abad J.P."/>
            <person name="Abt D.N."/>
            <person name="Adryan B."/>
            <person name="Aguade M."/>
            <person name="Akashi H."/>
            <person name="Anderson W.W."/>
            <person name="Aquadro C.F."/>
            <person name="Ardell D.H."/>
            <person name="Arguello R."/>
            <person name="Artieri C.G."/>
            <person name="Barbash D.A."/>
            <person name="Barker D."/>
            <person name="Barsanti P."/>
            <person name="Batterham P."/>
            <person name="Batzoglou S."/>
            <person name="Begun D."/>
            <person name="Bhutkar A."/>
            <person name="Blanco E."/>
            <person name="Bosak S.A."/>
            <person name="Bradley R.K."/>
            <person name="Brand A.D."/>
            <person name="Brent M.R."/>
            <person name="Brooks A.N."/>
            <person name="Brown R.H."/>
            <person name="Butlin R.K."/>
            <person name="Caggese C."/>
            <person name="Calvi B.R."/>
            <person name="Bernardo de Carvalho A."/>
            <person name="Caspi A."/>
            <person name="Castrezana S."/>
            <person name="Celniker S.E."/>
            <person name="Chang J.L."/>
            <person name="Chapple C."/>
            <person name="Chatterji S."/>
            <person name="Chinwalla A."/>
            <person name="Civetta A."/>
            <person name="Clifton S.W."/>
            <person name="Comeron J.M."/>
            <person name="Costello J.C."/>
            <person name="Coyne J.A."/>
            <person name="Daub J."/>
            <person name="David R.G."/>
            <person name="Delcher A.L."/>
            <person name="Delehaunty K."/>
            <person name="Do C.B."/>
            <person name="Ebling H."/>
            <person name="Edwards K."/>
            <person name="Eickbush T."/>
            <person name="Evans J.D."/>
            <person name="Filipski A."/>
            <person name="Findeiss S."/>
            <person name="Freyhult E."/>
            <person name="Fulton L."/>
            <person name="Fulton R."/>
            <person name="Garcia A.C."/>
            <person name="Gardiner A."/>
            <person name="Garfield D.A."/>
            <person name="Garvin B.E."/>
            <person name="Gibson G."/>
            <person name="Gilbert D."/>
            <person name="Gnerre S."/>
            <person name="Godfrey J."/>
            <person name="Good R."/>
            <person name="Gotea V."/>
            <person name="Gravely B."/>
            <person name="Greenberg A.J."/>
            <person name="Griffiths-Jones S."/>
            <person name="Gross S."/>
            <person name="Guigo R."/>
            <person name="Gustafson E.A."/>
            <person name="Haerty W."/>
            <person name="Hahn M.W."/>
            <person name="Halligan D.L."/>
            <person name="Halpern A.L."/>
            <person name="Halter G.M."/>
            <person name="Han M.V."/>
            <person name="Heger A."/>
            <person name="Hillier L."/>
            <person name="Hinrichs A.S."/>
            <person name="Holmes I."/>
            <person name="Hoskins R.A."/>
            <person name="Hubisz M.J."/>
            <person name="Hultmark D."/>
            <person name="Huntley M.A."/>
            <person name="Jaffe D.B."/>
            <person name="Jagadeeshan S."/>
            <person name="Jeck W.R."/>
            <person name="Johnson J."/>
            <person name="Jones C.D."/>
            <person name="Jordan W.C."/>
            <person name="Karpen G.H."/>
            <person name="Kataoka E."/>
            <person name="Keightley P.D."/>
            <person name="Kheradpour P."/>
            <person name="Kirkness E.F."/>
            <person name="Koerich L.B."/>
            <person name="Kristiansen K."/>
            <person name="Kudrna D."/>
            <person name="Kulathinal R.J."/>
            <person name="Kumar S."/>
            <person name="Kwok R."/>
            <person name="Lander E."/>
            <person name="Langley C.H."/>
            <person name="Lapoint R."/>
            <person name="Lazzaro B.P."/>
            <person name="Lee S.J."/>
            <person name="Levesque L."/>
            <person name="Li R."/>
            <person name="Lin C.F."/>
            <person name="Lin M.F."/>
            <person name="Lindblad-Toh K."/>
            <person name="Llopart A."/>
            <person name="Long M."/>
            <person name="Low L."/>
            <person name="Lozovsky E."/>
            <person name="Lu J."/>
            <person name="Luo M."/>
            <person name="Machado C.A."/>
            <person name="Makalowski W."/>
            <person name="Marzo M."/>
            <person name="Matsuda M."/>
            <person name="Matzkin L."/>
            <person name="McAllister B."/>
            <person name="McBride C.S."/>
            <person name="McKernan B."/>
            <person name="McKernan K."/>
            <person name="Mendez-Lago M."/>
            <person name="Minx P."/>
            <person name="Mollenhauer M.U."/>
            <person name="Montooth K."/>
            <person name="Mount S.M."/>
            <person name="Mu X."/>
            <person name="Myers E."/>
            <person name="Negre B."/>
            <person name="Newfeld S."/>
            <person name="Nielsen R."/>
            <person name="Noor M.A."/>
            <person name="O'Grady P."/>
            <person name="Pachter L."/>
            <person name="Papaceit M."/>
            <person name="Parisi M.J."/>
            <person name="Parisi M."/>
            <person name="Parts L."/>
            <person name="Pedersen J.S."/>
            <person name="Pesole G."/>
            <person name="Phillippy A.M."/>
            <person name="Ponting C.P."/>
            <person name="Pop M."/>
            <person name="Porcelli D."/>
            <person name="Powell J.R."/>
            <person name="Prohaska S."/>
            <person name="Pruitt K."/>
            <person name="Puig M."/>
            <person name="Quesneville H."/>
            <person name="Ram K.R."/>
            <person name="Rand D."/>
            <person name="Rasmussen M.D."/>
            <person name="Reed L.K."/>
            <person name="Reenan R."/>
            <person name="Reily A."/>
            <person name="Remington K.A."/>
            <person name="Rieger T.T."/>
            <person name="Ritchie M.G."/>
            <person name="Robin C."/>
            <person name="Rogers Y.H."/>
            <person name="Rohde C."/>
            <person name="Rozas J."/>
            <person name="Rubenfield M.J."/>
            <person name="Ruiz A."/>
            <person name="Russo S."/>
            <person name="Salzberg S.L."/>
            <person name="Sanchez-Gracia A."/>
            <person name="Saranga D.J."/>
            <person name="Sato H."/>
            <person name="Schaeffer S.W."/>
            <person name="Schatz M.C."/>
            <person name="Schlenke T."/>
            <person name="Schwartz R."/>
            <person name="Segarra C."/>
            <person name="Singh R.S."/>
            <person name="Sirot L."/>
            <person name="Sirota M."/>
            <person name="Sisneros N.B."/>
            <person name="Smith C.D."/>
            <person name="Smith T.F."/>
            <person name="Spieth J."/>
            <person name="Stage D.E."/>
            <person name="Stark A."/>
            <person name="Stephan W."/>
            <person name="Strausberg R.L."/>
            <person name="Strempel S."/>
            <person name="Sturgill D."/>
            <person name="Sutton G."/>
            <person name="Sutton G.G."/>
            <person name="Tao W."/>
            <person name="Teichmann S."/>
            <person name="Tobari Y.N."/>
            <person name="Tomimura Y."/>
            <person name="Tsolas J.M."/>
            <person name="Valente V.L."/>
            <person name="Venter E."/>
            <person name="Venter J.C."/>
            <person name="Vicario S."/>
            <person name="Vieira F.G."/>
            <person name="Vilella A.J."/>
            <person name="Villasante A."/>
            <person name="Walenz B."/>
            <person name="Wang J."/>
            <person name="Wasserman M."/>
            <person name="Watts T."/>
            <person name="Wilson D."/>
            <person name="Wilson R.K."/>
            <person name="Wing R.A."/>
            <person name="Wolfner M.F."/>
            <person name="Wong A."/>
            <person name="Wong G.K."/>
            <person name="Wu C.I."/>
            <person name="Wu G."/>
            <person name="Yamamoto D."/>
            <person name="Yang H.P."/>
            <person name="Yang S.P."/>
            <person name="Yorke J.A."/>
            <person name="Yoshida K."/>
            <person name="Zdobnov E."/>
            <person name="Zhang P."/>
            <person name="Zhang Y."/>
            <person name="Zimin A.V."/>
            <person name="Baldwin J."/>
            <person name="Abdouelleil A."/>
            <person name="Abdulkadir J."/>
            <person name="Abebe A."/>
            <person name="Abera B."/>
            <person name="Abreu J."/>
            <person name="Acer S.C."/>
            <person name="Aftuck L."/>
            <person name="Alexander A."/>
            <person name="An P."/>
            <person name="Anderson E."/>
            <person name="Anderson S."/>
            <person name="Arachi H."/>
            <person name="Azer M."/>
            <person name="Bachantsang P."/>
            <person name="Barry A."/>
            <person name="Bayul T."/>
            <person name="Berlin A."/>
            <person name="Bessette D."/>
            <person name="Bloom T."/>
            <person name="Blye J."/>
            <person name="Boguslavskiy L."/>
            <person name="Bonnet C."/>
            <person name="Boukhgalter B."/>
            <person name="Bourzgui I."/>
            <person name="Brown A."/>
            <person name="Cahill P."/>
            <person name="Channer S."/>
            <person name="Cheshatsang Y."/>
            <person name="Chuda L."/>
            <person name="Citroen M."/>
            <person name="Collymore A."/>
            <person name="Cooke P."/>
            <person name="Costello M."/>
            <person name="D'Aco K."/>
            <person name="Daza R."/>
            <person name="De Haan G."/>
            <person name="DeGray S."/>
            <person name="DeMaso C."/>
            <person name="Dhargay N."/>
            <person name="Dooley K."/>
            <person name="Dooley E."/>
            <person name="Doricent M."/>
            <person name="Dorje P."/>
            <person name="Dorjee K."/>
            <person name="Dupes A."/>
            <person name="Elong R."/>
            <person name="Falk J."/>
            <person name="Farina A."/>
            <person name="Faro S."/>
            <person name="Ferguson D."/>
            <person name="Fisher S."/>
            <person name="Foley C.D."/>
            <person name="Franke A."/>
            <person name="Friedrich D."/>
            <person name="Gadbois L."/>
            <person name="Gearin G."/>
            <person name="Gearin C.R."/>
            <person name="Giannoukos G."/>
            <person name="Goode T."/>
            <person name="Graham J."/>
            <person name="Grandbois E."/>
            <person name="Grewal S."/>
            <person name="Gyaltsen K."/>
            <person name="Hafez N."/>
            <person name="Hagos B."/>
            <person name="Hall J."/>
            <person name="Henson C."/>
            <person name="Hollinger A."/>
            <person name="Honan T."/>
            <person name="Huard M.D."/>
            <person name="Hughes L."/>
            <person name="Hurhula B."/>
            <person name="Husby M.E."/>
            <person name="Kamat A."/>
            <person name="Kanga B."/>
            <person name="Kashin S."/>
            <person name="Khazanovich D."/>
            <person name="Kisner P."/>
            <person name="Lance K."/>
            <person name="Lara M."/>
            <person name="Lee W."/>
            <person name="Lennon N."/>
            <person name="Letendre F."/>
            <person name="LeVine R."/>
            <person name="Lipovsky A."/>
            <person name="Liu X."/>
            <person name="Liu J."/>
            <person name="Liu S."/>
            <person name="Lokyitsang T."/>
            <person name="Lokyitsang Y."/>
            <person name="Lubonja R."/>
            <person name="Lui A."/>
            <person name="MacDonald P."/>
            <person name="Magnisalis V."/>
            <person name="Maru K."/>
            <person name="Matthews C."/>
            <person name="McCusker W."/>
            <person name="McDonough S."/>
            <person name="Mehta T."/>
            <person name="Meldrim J."/>
            <person name="Meneus L."/>
            <person name="Mihai O."/>
            <person name="Mihalev A."/>
            <person name="Mihova T."/>
            <person name="Mittelman R."/>
            <person name="Mlenga V."/>
            <person name="Montmayeur A."/>
            <person name="Mulrain L."/>
            <person name="Navidi A."/>
            <person name="Naylor J."/>
            <person name="Negash T."/>
            <person name="Nguyen T."/>
            <person name="Nguyen N."/>
            <person name="Nicol R."/>
            <person name="Norbu C."/>
            <person name="Norbu N."/>
            <person name="Novod N."/>
            <person name="O'Neill B."/>
            <person name="Osman S."/>
            <person name="Markiewicz E."/>
            <person name="Oyono O.L."/>
            <person name="Patti C."/>
            <person name="Phunkhang P."/>
            <person name="Pierre F."/>
            <person name="Priest M."/>
            <person name="Raghuraman S."/>
            <person name="Rege F."/>
            <person name="Reyes R."/>
            <person name="Rise C."/>
            <person name="Rogov P."/>
            <person name="Ross K."/>
            <person name="Ryan E."/>
            <person name="Settipalli S."/>
            <person name="Shea T."/>
            <person name="Sherpa N."/>
            <person name="Shi L."/>
            <person name="Shih D."/>
            <person name="Sparrow T."/>
            <person name="Spaulding J."/>
            <person name="Stalker J."/>
            <person name="Stange-Thomann N."/>
            <person name="Stavropoulos S."/>
            <person name="Stone C."/>
            <person name="Strader C."/>
            <person name="Tesfaye S."/>
            <person name="Thomson T."/>
            <person name="Thoulutsang Y."/>
            <person name="Thoulutsang D."/>
            <person name="Topham K."/>
            <person name="Topping I."/>
            <person name="Tsamla T."/>
            <person name="Vassiliev H."/>
            <person name="Vo A."/>
            <person name="Wangchuk T."/>
            <person name="Wangdi T."/>
            <person name="Weiand M."/>
            <person name="Wilkinson J."/>
            <person name="Wilson A."/>
            <person name="Yadav S."/>
            <person name="Young G."/>
            <person name="Yu Q."/>
            <person name="Zembek L."/>
            <person name="Zhong D."/>
            <person name="Zimmer A."/>
            <person name="Zwirko Z."/>
            <person name="Jaffe D.B."/>
            <person name="Alvarez P."/>
            <person name="Brockman W."/>
            <person name="Butler J."/>
            <person name="Chin C."/>
            <person name="Gnerre S."/>
            <person name="Grabherr M."/>
            <person name="Kleber M."/>
            <person name="Mauceli E."/>
            <person name="MacCallum I."/>
        </authorList>
    </citation>
    <scope>NUCLEOTIDE SEQUENCE [LARGE SCALE GENOMIC DNA]</scope>
    <source>
        <strain evidence="10">Tucson 14030-0811.24</strain>
    </source>
</reference>
<dbReference type="Gene3D" id="3.40.1800.20">
    <property type="match status" value="1"/>
</dbReference>
<keyword evidence="2" id="KW-0677">Repeat</keyword>
<gene>
    <name evidence="9" type="primary">Dwil\GK13767</name>
    <name evidence="9" type="ORF">Dwil_GK13767</name>
</gene>
<evidence type="ECO:0000256" key="2">
    <source>
        <dbReference type="ARBA" id="ARBA00022737"/>
    </source>
</evidence>
<dbReference type="eggNOG" id="KOG1721">
    <property type="taxonomic scope" value="Eukaryota"/>
</dbReference>
<dbReference type="SMART" id="SM00355">
    <property type="entry name" value="ZnF_C2H2"/>
    <property type="match status" value="3"/>
</dbReference>
<feature type="domain" description="C2H2-type" evidence="7">
    <location>
        <begin position="167"/>
        <end position="195"/>
    </location>
</feature>
<dbReference type="PANTHER" id="PTHR24408">
    <property type="entry name" value="ZINC FINGER PROTEIN"/>
    <property type="match status" value="1"/>
</dbReference>
<dbReference type="SMART" id="SM00868">
    <property type="entry name" value="zf-AD"/>
    <property type="match status" value="1"/>
</dbReference>
<dbReference type="PhylomeDB" id="B4NIM4"/>
<feature type="binding site" evidence="6">
    <location>
        <position position="19"/>
    </location>
    <ligand>
        <name>Zn(2+)</name>
        <dbReference type="ChEBI" id="CHEBI:29105"/>
    </ligand>
</feature>
<proteinExistence type="predicted"/>
<evidence type="ECO:0000259" key="8">
    <source>
        <dbReference type="PROSITE" id="PS51915"/>
    </source>
</evidence>
<organism evidence="9 10">
    <name type="scientific">Drosophila willistoni</name>
    <name type="common">Fruit fly</name>
    <dbReference type="NCBI Taxonomy" id="7260"/>
    <lineage>
        <taxon>Eukaryota</taxon>
        <taxon>Metazoa</taxon>
        <taxon>Ecdysozoa</taxon>
        <taxon>Arthropoda</taxon>
        <taxon>Hexapoda</taxon>
        <taxon>Insecta</taxon>
        <taxon>Pterygota</taxon>
        <taxon>Neoptera</taxon>
        <taxon>Endopterygota</taxon>
        <taxon>Diptera</taxon>
        <taxon>Brachycera</taxon>
        <taxon>Muscomorpha</taxon>
        <taxon>Ephydroidea</taxon>
        <taxon>Drosophilidae</taxon>
        <taxon>Drosophila</taxon>
        <taxon>Sophophora</taxon>
    </lineage>
</organism>
<dbReference type="KEGG" id="dwi:6651252"/>
<dbReference type="OMA" id="NFIYKCA"/>
<dbReference type="SUPFAM" id="SSF57716">
    <property type="entry name" value="Glucocorticoid receptor-like (DNA-binding domain)"/>
    <property type="match status" value="1"/>
</dbReference>
<evidence type="ECO:0008006" key="11">
    <source>
        <dbReference type="Google" id="ProtNLM"/>
    </source>
</evidence>
<name>B4NIM4_DROWI</name>
<sequence length="347" mass="40647">MTTTTEIHYNISAQTCRVCLETPQTNEAEVSLCLQDEIEYNDLKVELWQLLEAVSKVKCTRFDPIWPTQMCQNCTRRLIVAYEFMREVEKSQQILQELYEQEKLQQDDELSQNLPSIDVLQVFQIDMNDIQHQTVVESEQVFPNDDEYAKAEHQQEDDNAAGQSFLFKCESCPQVFDESNSLERHTAVAHSQTTQEDAMQTCPYCSRIFKHQDGLRRHMLSFHPVECNAETTYERDSLQNFRKTKLRPNRPDRLSRPMRSCRQETIQCQKQVYLKLEDPLNHQKPVNKPHPYKCGVCGMDFKSGALLTVHRNNMSHYNYEKVNYGDPFGEIQKRTKQMTNEKTEGLV</sequence>
<keyword evidence="10" id="KW-1185">Reference proteome</keyword>
<dbReference type="AlphaFoldDB" id="B4NIM4"/>
<dbReference type="OrthoDB" id="8117402at2759"/>
<dbReference type="HOGENOM" id="CLU_799918_0_0_1"/>
<dbReference type="GO" id="GO:0005634">
    <property type="term" value="C:nucleus"/>
    <property type="evidence" value="ECO:0007669"/>
    <property type="project" value="InterPro"/>
</dbReference>
<evidence type="ECO:0000256" key="1">
    <source>
        <dbReference type="ARBA" id="ARBA00022723"/>
    </source>
</evidence>
<evidence type="ECO:0000313" key="10">
    <source>
        <dbReference type="Proteomes" id="UP000007798"/>
    </source>
</evidence>
<evidence type="ECO:0000256" key="3">
    <source>
        <dbReference type="ARBA" id="ARBA00022771"/>
    </source>
</evidence>
<dbReference type="PROSITE" id="PS51915">
    <property type="entry name" value="ZAD"/>
    <property type="match status" value="1"/>
</dbReference>
<evidence type="ECO:0000256" key="6">
    <source>
        <dbReference type="PROSITE-ProRule" id="PRU01263"/>
    </source>
</evidence>
<feature type="binding site" evidence="6">
    <location>
        <position position="71"/>
    </location>
    <ligand>
        <name>Zn(2+)</name>
        <dbReference type="ChEBI" id="CHEBI:29105"/>
    </ligand>
</feature>
<keyword evidence="1 6" id="KW-0479">Metal-binding</keyword>
<feature type="binding site" evidence="6">
    <location>
        <position position="74"/>
    </location>
    <ligand>
        <name>Zn(2+)</name>
        <dbReference type="ChEBI" id="CHEBI:29105"/>
    </ligand>
</feature>